<gene>
    <name evidence="1" type="ORF">PXEA_LOCUS31333</name>
</gene>
<dbReference type="AlphaFoldDB" id="A0A448XJ49"/>
<protein>
    <submittedName>
        <fullName evidence="1">Uncharacterized protein</fullName>
    </submittedName>
</protein>
<evidence type="ECO:0000313" key="2">
    <source>
        <dbReference type="Proteomes" id="UP000784294"/>
    </source>
</evidence>
<name>A0A448XJ49_9PLAT</name>
<dbReference type="EMBL" id="CAAALY010256269">
    <property type="protein sequence ID" value="VEL37893.1"/>
    <property type="molecule type" value="Genomic_DNA"/>
</dbReference>
<reference evidence="1" key="1">
    <citation type="submission" date="2018-11" db="EMBL/GenBank/DDBJ databases">
        <authorList>
            <consortium name="Pathogen Informatics"/>
        </authorList>
    </citation>
    <scope>NUCLEOTIDE SEQUENCE</scope>
</reference>
<accession>A0A448XJ49</accession>
<proteinExistence type="predicted"/>
<comment type="caution">
    <text evidence="1">The sequence shown here is derived from an EMBL/GenBank/DDBJ whole genome shotgun (WGS) entry which is preliminary data.</text>
</comment>
<keyword evidence="2" id="KW-1185">Reference proteome</keyword>
<evidence type="ECO:0000313" key="1">
    <source>
        <dbReference type="EMBL" id="VEL37893.1"/>
    </source>
</evidence>
<dbReference type="Proteomes" id="UP000784294">
    <property type="component" value="Unassembled WGS sequence"/>
</dbReference>
<sequence length="411" mass="43683">MDTLKSARSVQFDPSEHISSLVGSGPDIHTWPYSIGTGNLPRLFTLASSFTPARLDSSTNQMQLSPIPEQLAEFEFSNASSPNFFQLSSCDLISHPTTISFGTNSSSIDKIINPSDSCPITSDTYEGAMLIKPSVSASSQNLFSELTSGISSATRSMIGLHHNTSEDPSLLTFGSCLAENDPENYSASSRGTLAGIDLEPRSESGSCQQLPFWFQTSMNSHRSLIYNFSPLSLGDQLATASSLFAKRPSLPASLTCSSAALDKDSDLSSAYPSLSQAASTSSLSEFLRLENSCKSSRRDSSSALLDDSTQLAELEGIISTYLPQQSVDSLCLGGSTKPASVAEEVDCQTATLRRVSSLGCPLSIPGIGELATEVPSCPSLNVLCLYPRDSSSIKISPEKSPILQTTPSHLL</sequence>
<organism evidence="1 2">
    <name type="scientific">Protopolystoma xenopodis</name>
    <dbReference type="NCBI Taxonomy" id="117903"/>
    <lineage>
        <taxon>Eukaryota</taxon>
        <taxon>Metazoa</taxon>
        <taxon>Spiralia</taxon>
        <taxon>Lophotrochozoa</taxon>
        <taxon>Platyhelminthes</taxon>
        <taxon>Monogenea</taxon>
        <taxon>Polyopisthocotylea</taxon>
        <taxon>Polystomatidea</taxon>
        <taxon>Polystomatidae</taxon>
        <taxon>Protopolystoma</taxon>
    </lineage>
</organism>